<feature type="chain" id="PRO_5043204715" evidence="1">
    <location>
        <begin position="18"/>
        <end position="365"/>
    </location>
</feature>
<dbReference type="AlphaFoldDB" id="A0A4Y7UI56"/>
<reference evidence="2" key="3">
    <citation type="submission" date="2019-03" db="EMBL/GenBank/DDBJ databases">
        <authorList>
            <person name="Whitman W."/>
            <person name="Huntemann M."/>
            <person name="Clum A."/>
            <person name="Pillay M."/>
            <person name="Palaniappan K."/>
            <person name="Varghese N."/>
            <person name="Mikhailova N."/>
            <person name="Stamatis D."/>
            <person name="Reddy T."/>
            <person name="Daum C."/>
            <person name="Shapiro N."/>
            <person name="Ivanova N."/>
            <person name="Kyrpides N."/>
            <person name="Woyke T."/>
        </authorList>
    </citation>
    <scope>NUCLEOTIDE SEQUENCE</scope>
    <source>
        <strain evidence="2">P5626</strain>
    </source>
</reference>
<reference evidence="3 5" key="2">
    <citation type="journal article" date="2018" name="Syst. Appl. Microbiol.">
        <title>Flavobacterium circumlabens sp. nov. and Flavobacterium cupreum sp. nov., two psychrotrophic species isolated from Antarctic environmental samples.</title>
        <authorList>
            <person name="Kralova S."/>
            <person name="Busse H.J."/>
            <person name="Svec P."/>
            <person name="Maslanova I."/>
            <person name="Stankova E."/>
            <person name="Bartak M."/>
            <person name="Sedlacek I."/>
        </authorList>
    </citation>
    <scope>NUCLEOTIDE SEQUENCE [LARGE SCALE GENOMIC DNA]</scope>
    <source>
        <strain evidence="3 5">CCM 8828</strain>
    </source>
</reference>
<dbReference type="Proteomes" id="UP000295270">
    <property type="component" value="Unassembled WGS sequence"/>
</dbReference>
<dbReference type="Gene3D" id="2.180.10.10">
    <property type="entry name" value="RHS repeat-associated core"/>
    <property type="match status" value="1"/>
</dbReference>
<reference evidence="2 4" key="1">
    <citation type="journal article" date="2015" name="Stand. Genomic Sci.">
        <title>Genomic Encyclopedia of Bacterial and Archaeal Type Strains, Phase III: the genomes of soil and plant-associated and newly described type strains.</title>
        <authorList>
            <person name="Whitman W.B."/>
            <person name="Woyke T."/>
            <person name="Klenk H.P."/>
            <person name="Zhou Y."/>
            <person name="Lilburn T.G."/>
            <person name="Beck B.J."/>
            <person name="De Vos P."/>
            <person name="Vandamme P."/>
            <person name="Eisen J.A."/>
            <person name="Garrity G."/>
            <person name="Hugenholtz P."/>
            <person name="Kyrpides N.C."/>
        </authorList>
    </citation>
    <scope>NUCLEOTIDE SEQUENCE [LARGE SCALE GENOMIC DNA]</scope>
    <source>
        <strain evidence="2 4">P5626</strain>
    </source>
</reference>
<dbReference type="EMBL" id="SLWA01000001">
    <property type="protein sequence ID" value="TCN60955.1"/>
    <property type="molecule type" value="Genomic_DNA"/>
</dbReference>
<name>A0A4Y7UI56_9FLAO</name>
<gene>
    <name evidence="3" type="ORF">D0809_03510</name>
    <name evidence="2" type="ORF">EV142_101536</name>
</gene>
<dbReference type="EMBL" id="QWDN01000001">
    <property type="protein sequence ID" value="TEB46074.1"/>
    <property type="molecule type" value="Genomic_DNA"/>
</dbReference>
<accession>A0A4Y7UI56</accession>
<dbReference type="RefSeq" id="WP_132032404.1">
    <property type="nucleotide sequence ID" value="NZ_QWDN01000001.1"/>
</dbReference>
<keyword evidence="4" id="KW-1185">Reference proteome</keyword>
<proteinExistence type="predicted"/>
<feature type="signal peptide" evidence="1">
    <location>
        <begin position="1"/>
        <end position="17"/>
    </location>
</feature>
<evidence type="ECO:0000313" key="3">
    <source>
        <dbReference type="EMBL" id="TEB46074.1"/>
    </source>
</evidence>
<protein>
    <submittedName>
        <fullName evidence="2">YD repeat-containing protein</fullName>
    </submittedName>
</protein>
<organism evidence="3 5">
    <name type="scientific">Flavobacterium circumlabens</name>
    <dbReference type="NCBI Taxonomy" id="2133765"/>
    <lineage>
        <taxon>Bacteria</taxon>
        <taxon>Pseudomonadati</taxon>
        <taxon>Bacteroidota</taxon>
        <taxon>Flavobacteriia</taxon>
        <taxon>Flavobacteriales</taxon>
        <taxon>Flavobacteriaceae</taxon>
        <taxon>Flavobacterium</taxon>
    </lineage>
</organism>
<dbReference type="PROSITE" id="PS51257">
    <property type="entry name" value="PROKAR_LIPOPROTEIN"/>
    <property type="match status" value="1"/>
</dbReference>
<keyword evidence="1" id="KW-0732">Signal</keyword>
<evidence type="ECO:0000313" key="2">
    <source>
        <dbReference type="EMBL" id="TCN60955.1"/>
    </source>
</evidence>
<sequence>MKKLLLFIFLSVLFSCSQDTSPETPAAEIIPLSATFTQVNVAVYNGNTGSVTIKPTGGTPPYTITPSQTGLTAKNYTFTITDSKGLTTTINATITQPAKPVLPQSSLLKAAIRNINKASVSGKTKVVKRVIKSVEYEKSKYITDPSSDFSATDNLYSSEEDALNTNTPKGDIRTYSYNASGQLTQISVVRAPGSMGESGIESSYEYDSDGNVINSNTPYTYENGLITQVSKDGYVTKYTYDTEGRVIHRQGQLNASVFEYTNDEVKETRYEVTGSGEIPNGRVVITKYDKTKAGIYNNEPYYKIATTFSTLLGQTVPNPYLHIIEQKIIDNGSLSMSQSYKYFYDVDGYLIKVDDGAYVTIYQYE</sequence>
<evidence type="ECO:0000313" key="5">
    <source>
        <dbReference type="Proteomes" id="UP000298340"/>
    </source>
</evidence>
<evidence type="ECO:0000313" key="4">
    <source>
        <dbReference type="Proteomes" id="UP000295270"/>
    </source>
</evidence>
<comment type="caution">
    <text evidence="3">The sequence shown here is derived from an EMBL/GenBank/DDBJ whole genome shotgun (WGS) entry which is preliminary data.</text>
</comment>
<evidence type="ECO:0000256" key="1">
    <source>
        <dbReference type="SAM" id="SignalP"/>
    </source>
</evidence>
<dbReference type="Proteomes" id="UP000298340">
    <property type="component" value="Unassembled WGS sequence"/>
</dbReference>
<dbReference type="OrthoDB" id="1323748at2"/>